<accession>A0ABU1FV17</accession>
<comment type="caution">
    <text evidence="1">The sequence shown here is derived from an EMBL/GenBank/DDBJ whole genome shotgun (WGS) entry which is preliminary data.</text>
</comment>
<proteinExistence type="predicted"/>
<dbReference type="Pfam" id="PF13814">
    <property type="entry name" value="Replic_Relax"/>
    <property type="match status" value="1"/>
</dbReference>
<dbReference type="Proteomes" id="UP001260872">
    <property type="component" value="Unassembled WGS sequence"/>
</dbReference>
<evidence type="ECO:0000313" key="1">
    <source>
        <dbReference type="EMBL" id="MDR5712038.1"/>
    </source>
</evidence>
<dbReference type="EMBL" id="JAVKGT010000017">
    <property type="protein sequence ID" value="MDR5712038.1"/>
    <property type="molecule type" value="Genomic_DNA"/>
</dbReference>
<evidence type="ECO:0000313" key="2">
    <source>
        <dbReference type="Proteomes" id="UP001260872"/>
    </source>
</evidence>
<sequence>MTAPNTQQLPDPLGYPLYGELLKRIVENQFATTNQLARLTARRYKNLATATRRTPIHLNRLVEHGYLLQMPQVIGGRKRGSGPKIWTATSKGNSAVTGKRKRPRKTERSAEFIAHTLAVTETRVLLTELARQDGLHALELTGEPAAWRDHLGPYGQKVTLKPDLHLYARAREREYYAFLEVDRATENPGRIIRQCWRYDAYYRSGLEQQSVGVFPVVIWICPNAKRADQLLRYLGEHTAPAAKGNDQKLIAEMFLVTTMGDLPDTIRTGLAPPPKGKRQ</sequence>
<reference evidence="2" key="1">
    <citation type="submission" date="2023-07" db="EMBL/GenBank/DDBJ databases">
        <title>Description of three actinobacteria isolated from air of manufacturing shop in a pharmaceutical factory.</title>
        <authorList>
            <person name="Zhang D.-F."/>
        </authorList>
    </citation>
    <scope>NUCLEOTIDE SEQUENCE [LARGE SCALE GENOMIC DNA]</scope>
    <source>
        <strain evidence="2">CCTCC AB 207010</strain>
    </source>
</reference>
<protein>
    <submittedName>
        <fullName evidence="1">Replication-relaxation family protein</fullName>
    </submittedName>
</protein>
<dbReference type="RefSeq" id="WP_310537418.1">
    <property type="nucleotide sequence ID" value="NZ_BAAAOC010000081.1"/>
</dbReference>
<keyword evidence="2" id="KW-1185">Reference proteome</keyword>
<gene>
    <name evidence="1" type="ORF">RH857_07835</name>
</gene>
<name>A0ABU1FV17_9MICC</name>
<organism evidence="1 2">
    <name type="scientific">Nesterenkonia flava</name>
    <dbReference type="NCBI Taxonomy" id="469799"/>
    <lineage>
        <taxon>Bacteria</taxon>
        <taxon>Bacillati</taxon>
        <taxon>Actinomycetota</taxon>
        <taxon>Actinomycetes</taxon>
        <taxon>Micrococcales</taxon>
        <taxon>Micrococcaceae</taxon>
        <taxon>Nesterenkonia</taxon>
    </lineage>
</organism>
<dbReference type="InterPro" id="IPR025855">
    <property type="entry name" value="Replic_Relax"/>
</dbReference>